<evidence type="ECO:0000256" key="1">
    <source>
        <dbReference type="ARBA" id="ARBA00008007"/>
    </source>
</evidence>
<dbReference type="InterPro" id="IPR000836">
    <property type="entry name" value="PRTase_dom"/>
</dbReference>
<organism evidence="3 4">
    <name type="scientific">Spongiivirga citrea</name>
    <dbReference type="NCBI Taxonomy" id="1481457"/>
    <lineage>
        <taxon>Bacteria</taxon>
        <taxon>Pseudomonadati</taxon>
        <taxon>Bacteroidota</taxon>
        <taxon>Flavobacteriia</taxon>
        <taxon>Flavobacteriales</taxon>
        <taxon>Flavobacteriaceae</taxon>
        <taxon>Spongiivirga</taxon>
    </lineage>
</organism>
<dbReference type="Gene3D" id="3.40.50.2020">
    <property type="match status" value="1"/>
</dbReference>
<dbReference type="InterPro" id="IPR051910">
    <property type="entry name" value="ComF/GntX_DNA_util-trans"/>
</dbReference>
<comment type="similarity">
    <text evidence="1">Belongs to the ComF/GntX family.</text>
</comment>
<gene>
    <name evidence="3" type="ORF">GWK10_07685</name>
</gene>
<name>A0A6M0CGP7_9FLAO</name>
<dbReference type="SUPFAM" id="SSF53271">
    <property type="entry name" value="PRTase-like"/>
    <property type="match status" value="1"/>
</dbReference>
<dbReference type="PANTHER" id="PTHR47505">
    <property type="entry name" value="DNA UTILIZATION PROTEIN YHGH"/>
    <property type="match status" value="1"/>
</dbReference>
<protein>
    <submittedName>
        <fullName evidence="3">ComF family protein</fullName>
    </submittedName>
</protein>
<accession>A0A6M0CGP7</accession>
<proteinExistence type="inferred from homology"/>
<comment type="caution">
    <text evidence="3">The sequence shown here is derived from an EMBL/GenBank/DDBJ whole genome shotgun (WGS) entry which is preliminary data.</text>
</comment>
<evidence type="ECO:0000259" key="2">
    <source>
        <dbReference type="Pfam" id="PF00156"/>
    </source>
</evidence>
<feature type="domain" description="Phosphoribosyltransferase" evidence="2">
    <location>
        <begin position="95"/>
        <end position="149"/>
    </location>
</feature>
<dbReference type="RefSeq" id="WP_164031192.1">
    <property type="nucleotide sequence ID" value="NZ_JAABOQ010000003.1"/>
</dbReference>
<dbReference type="Proteomes" id="UP000474296">
    <property type="component" value="Unassembled WGS sequence"/>
</dbReference>
<dbReference type="CDD" id="cd06223">
    <property type="entry name" value="PRTases_typeI"/>
    <property type="match status" value="1"/>
</dbReference>
<dbReference type="AlphaFoldDB" id="A0A6M0CGP7"/>
<evidence type="ECO:0000313" key="3">
    <source>
        <dbReference type="EMBL" id="NER17086.1"/>
    </source>
</evidence>
<dbReference type="InterPro" id="IPR029057">
    <property type="entry name" value="PRTase-like"/>
</dbReference>
<dbReference type="PANTHER" id="PTHR47505:SF1">
    <property type="entry name" value="DNA UTILIZATION PROTEIN YHGH"/>
    <property type="match status" value="1"/>
</dbReference>
<reference evidence="3 4" key="1">
    <citation type="submission" date="2020-01" db="EMBL/GenBank/DDBJ databases">
        <title>Spongiivirga citrea KCTC 32990T.</title>
        <authorList>
            <person name="Wang G."/>
        </authorList>
    </citation>
    <scope>NUCLEOTIDE SEQUENCE [LARGE SCALE GENOMIC DNA]</scope>
    <source>
        <strain evidence="3 4">KCTC 32990</strain>
    </source>
</reference>
<keyword evidence="4" id="KW-1185">Reference proteome</keyword>
<dbReference type="Pfam" id="PF00156">
    <property type="entry name" value="Pribosyltran"/>
    <property type="match status" value="1"/>
</dbReference>
<evidence type="ECO:0000313" key="4">
    <source>
        <dbReference type="Proteomes" id="UP000474296"/>
    </source>
</evidence>
<sequence>MQQIIHQLKYKGQQQVGTFFGNWYGTILREDGVFKDVDVIIPVPLHKKRLKQRGYNQVTTFSRALGEKLDIVFDETSFKRTKNTSRQVFRSRGDRWQRLQNAFAVIDEKNLKGKHILLVDDVITTGATLEACANILLKIPGTTISIVTLAVTE</sequence>
<dbReference type="EMBL" id="JAABOQ010000003">
    <property type="protein sequence ID" value="NER17086.1"/>
    <property type="molecule type" value="Genomic_DNA"/>
</dbReference>